<proteinExistence type="predicted"/>
<dbReference type="Gene3D" id="2.60.200.20">
    <property type="match status" value="1"/>
</dbReference>
<feature type="coiled-coil region" evidence="1">
    <location>
        <begin position="812"/>
        <end position="846"/>
    </location>
</feature>
<evidence type="ECO:0000313" key="4">
    <source>
        <dbReference type="EMBL" id="KAH9511685.1"/>
    </source>
</evidence>
<keyword evidence="1" id="KW-0175">Coiled coil</keyword>
<evidence type="ECO:0000256" key="2">
    <source>
        <dbReference type="SAM" id="MobiDB-lite"/>
    </source>
</evidence>
<dbReference type="SUPFAM" id="SSF49879">
    <property type="entry name" value="SMAD/FHA domain"/>
    <property type="match status" value="1"/>
</dbReference>
<feature type="coiled-coil region" evidence="1">
    <location>
        <begin position="496"/>
        <end position="537"/>
    </location>
</feature>
<feature type="compositionally biased region" description="Acidic residues" evidence="2">
    <location>
        <begin position="124"/>
        <end position="141"/>
    </location>
</feature>
<dbReference type="PANTHER" id="PTHR15715">
    <property type="entry name" value="CENTROSOMAL PROTEIN OF 170 KDA"/>
    <property type="match status" value="1"/>
</dbReference>
<reference evidence="4" key="2">
    <citation type="journal article" date="2022" name="Res Sq">
        <title>Comparative Genomics Reveals Insights into the Divergent Evolution of Astigmatic Mites and Household Pest Adaptations.</title>
        <authorList>
            <person name="Xiong Q."/>
            <person name="Wan A.T.-Y."/>
            <person name="Liu X.-Y."/>
            <person name="Fung C.S.-H."/>
            <person name="Xiao X."/>
            <person name="Malainual N."/>
            <person name="Hou J."/>
            <person name="Wang L."/>
            <person name="Wang M."/>
            <person name="Yang K."/>
            <person name="Cui Y."/>
            <person name="Leung E."/>
            <person name="Nong W."/>
            <person name="Shin S.-K."/>
            <person name="Au S."/>
            <person name="Jeong K.Y."/>
            <person name="Chew F.T."/>
            <person name="Hui J."/>
            <person name="Leung T.F."/>
            <person name="Tungtrongchitr A."/>
            <person name="Zhong N."/>
            <person name="Liu Z."/>
            <person name="Tsui S."/>
        </authorList>
    </citation>
    <scope>NUCLEOTIDE SEQUENCE</scope>
    <source>
        <strain evidence="4">Derf</strain>
        <tissue evidence="4">Whole organism</tissue>
    </source>
</reference>
<name>A0A922HVA4_DERFA</name>
<dbReference type="Proteomes" id="UP000790347">
    <property type="component" value="Unassembled WGS sequence"/>
</dbReference>
<feature type="compositionally biased region" description="Basic residues" evidence="2">
    <location>
        <begin position="1169"/>
        <end position="1178"/>
    </location>
</feature>
<feature type="region of interest" description="Disordered" evidence="2">
    <location>
        <begin position="1250"/>
        <end position="1275"/>
    </location>
</feature>
<evidence type="ECO:0000259" key="3">
    <source>
        <dbReference type="PROSITE" id="PS50006"/>
    </source>
</evidence>
<keyword evidence="5" id="KW-1185">Reference proteome</keyword>
<dbReference type="EMBL" id="ASGP02000004">
    <property type="protein sequence ID" value="KAH9511685.1"/>
    <property type="molecule type" value="Genomic_DNA"/>
</dbReference>
<protein>
    <recommendedName>
        <fullName evidence="3">FHA domain-containing protein</fullName>
    </recommendedName>
</protein>
<dbReference type="PROSITE" id="PS50006">
    <property type="entry name" value="FHA_DOMAIN"/>
    <property type="match status" value="1"/>
</dbReference>
<dbReference type="InterPro" id="IPR008984">
    <property type="entry name" value="SMAD_FHA_dom_sf"/>
</dbReference>
<dbReference type="InterPro" id="IPR051176">
    <property type="entry name" value="Cent_Immune-Sig_Mod"/>
</dbReference>
<organism evidence="4 5">
    <name type="scientific">Dermatophagoides farinae</name>
    <name type="common">American house dust mite</name>
    <dbReference type="NCBI Taxonomy" id="6954"/>
    <lineage>
        <taxon>Eukaryota</taxon>
        <taxon>Metazoa</taxon>
        <taxon>Ecdysozoa</taxon>
        <taxon>Arthropoda</taxon>
        <taxon>Chelicerata</taxon>
        <taxon>Arachnida</taxon>
        <taxon>Acari</taxon>
        <taxon>Acariformes</taxon>
        <taxon>Sarcoptiformes</taxon>
        <taxon>Astigmata</taxon>
        <taxon>Psoroptidia</taxon>
        <taxon>Analgoidea</taxon>
        <taxon>Pyroglyphidae</taxon>
        <taxon>Dermatophagoidinae</taxon>
        <taxon>Dermatophagoides</taxon>
    </lineage>
</organism>
<dbReference type="SMART" id="SM00240">
    <property type="entry name" value="FHA"/>
    <property type="match status" value="1"/>
</dbReference>
<feature type="region of interest" description="Disordered" evidence="2">
    <location>
        <begin position="1130"/>
        <end position="1185"/>
    </location>
</feature>
<evidence type="ECO:0000313" key="5">
    <source>
        <dbReference type="Proteomes" id="UP000790347"/>
    </source>
</evidence>
<dbReference type="InterPro" id="IPR000253">
    <property type="entry name" value="FHA_dom"/>
</dbReference>
<evidence type="ECO:0000256" key="1">
    <source>
        <dbReference type="SAM" id="Coils"/>
    </source>
</evidence>
<gene>
    <name evidence="4" type="ORF">DERF_010127</name>
</gene>
<accession>A0A922HVA4</accession>
<sequence length="1289" mass="146588">MSSSPPLTSNLMKSNTNGQKIDTELLKPNSLSSSSTTTVAASNGTVSIMNTCNNKMIEDDANSLLVNNGDNTFIISSSADVENNLLSMQTFVTNHNNNNVNNIDHPNKVNINSCDQENYSIDKDNDDYDNEDDDDDDDDDADRTLKSNPTSNDENYSKIKNAAIINNNNRQNQNLNVIINGDSSIESSSSSPIQQQQPNTSPIFVDLNNKLSNTTMIESAKVGRSIGRTSTSLNNAIFDCKVLSRNHALFWYEDGKFYLKDTCSSNGTFVNGHRLSTTNERSLPQVVYSGDCIQFGVEVTEKKNVHSCVIATIRLFHPDGTEATKDHNHRLLADGCFDDGDRQFLLNYPNSSIQIPPSQLIDLVCQIHQSVQKQRLLEQQLDSTRQIMKEALDSAKNGWRSLVEEDRFLSRIQTLQAQLEVCLIAKNRDSPESSIIEALKQNNLKLIADKEKFEQESKCSLQKALENKILTETNLQTAKTRLNAKIDECRLLQESLDSNVKELKCLAQNCDKLKKEKDELMAKMKRLEDEDMKFKQQKFANNSGQQIQQQVVAVKKSTTSTNTILPIMMDQNVQTMIDVNDEKQVRKLSENHQQTQTDYRNESVDVRDSTSIEPKQYEQVKNFLLNHYEQMEICNQSIVKQLSMIDDLIDEKLKSMDTTIIRVQSIIDEIVKNLQRKNQQCSSLLRQQNESLQQQIDENNKLKCDIQCLHIQLQESNREHQTNDGSINNILKLEKSIQVEQQQIEPKLLMATTQNNEDLQQQQTSSSSKMLMLKHLTMAIDVEDDDGDETVAIQNDEQIDCDNIDQILMKKMDKLIQRNQILMANNECLNQEIESLKEKHDLLSLQNQVSLGIAVLPLFVIFVCFVLVLYQPLSFITGTFESTKWRNFIDRFIFHCEKCDESIDTNDGNSSSLSKHLIRLAVCNGYPMELFFYCFVGKTFNKKSFPINYQHCTFMASSSLSRIVYGNYEPLIYWDMDDANIRQRLPQTLPEMVNITERLLKCPRSLWSCPDESKAIFRSNCKYYLDSIDLECLCICESNTESCRFQLVTATNSNSESEKSQSFIKRKTSKVPCVPEISAQTNSTKLPIIKPSLPKLLKSRTIPYDPKNYAQLIGSKRPQSLLNRTNVAENDKKNLHTASSTSVCNDMKRDQKTMNQDSSNESKPSSSRIGKKSIKRSRKMNEDQKLKDSLVDSLMKIFHHCRSDMTILQTAMDQVFSTFCNDPSKLRRLIPTTTQIDSNNSMANEIIISTSDGQQQQQQQSNTNRSINNKNPDNPLISFDKIIVGGGVK</sequence>
<feature type="region of interest" description="Disordered" evidence="2">
    <location>
        <begin position="97"/>
        <end position="158"/>
    </location>
</feature>
<reference evidence="4" key="1">
    <citation type="submission" date="2013-05" db="EMBL/GenBank/DDBJ databases">
        <authorList>
            <person name="Yim A.K.Y."/>
            <person name="Chan T.F."/>
            <person name="Ji K.M."/>
            <person name="Liu X.Y."/>
            <person name="Zhou J.W."/>
            <person name="Li R.Q."/>
            <person name="Yang K.Y."/>
            <person name="Li J."/>
            <person name="Li M."/>
            <person name="Law P.T.W."/>
            <person name="Wu Y.L."/>
            <person name="Cai Z.L."/>
            <person name="Qin H."/>
            <person name="Bao Y."/>
            <person name="Leung R.K.K."/>
            <person name="Ng P.K.S."/>
            <person name="Zou J."/>
            <person name="Zhong X.J."/>
            <person name="Ran P.X."/>
            <person name="Zhong N.S."/>
            <person name="Liu Z.G."/>
            <person name="Tsui S.K.W."/>
        </authorList>
    </citation>
    <scope>NUCLEOTIDE SEQUENCE</scope>
    <source>
        <strain evidence="4">Derf</strain>
        <tissue evidence="4">Whole organism</tissue>
    </source>
</reference>
<feature type="domain" description="FHA" evidence="3">
    <location>
        <begin position="224"/>
        <end position="275"/>
    </location>
</feature>
<feature type="coiled-coil region" evidence="1">
    <location>
        <begin position="667"/>
        <end position="719"/>
    </location>
</feature>
<feature type="compositionally biased region" description="Low complexity" evidence="2">
    <location>
        <begin position="97"/>
        <end position="110"/>
    </location>
</feature>
<feature type="compositionally biased region" description="Polar residues" evidence="2">
    <location>
        <begin position="1261"/>
        <end position="1272"/>
    </location>
</feature>
<comment type="caution">
    <text evidence="4">The sequence shown here is derived from an EMBL/GenBank/DDBJ whole genome shotgun (WGS) entry which is preliminary data.</text>
</comment>
<dbReference type="PANTHER" id="PTHR15715:SF37">
    <property type="entry name" value="LD47843P"/>
    <property type="match status" value="1"/>
</dbReference>
<dbReference type="Pfam" id="PF00498">
    <property type="entry name" value="FHA"/>
    <property type="match status" value="1"/>
</dbReference>